<dbReference type="EMBL" id="MLFN01000001">
    <property type="protein sequence ID" value="ORM55990.1"/>
    <property type="molecule type" value="Genomic_DNA"/>
</dbReference>
<evidence type="ECO:0000313" key="2">
    <source>
        <dbReference type="Proteomes" id="UP000193933"/>
    </source>
</evidence>
<keyword evidence="2" id="KW-1185">Reference proteome</keyword>
<sequence>MTRRKIDILFIIFALISFLVFVSGYHSFNSSKKYELPHIAGNFDGWGVTSCEFGDGFVNVSGWSAPKDAYKLKTELYLKDDKGGGYYKIKTLMYQRGHETDEMKANRYFDNSGFVSALRLPFIQESASKKITILSMGRDGQWYRGEYDCSK</sequence>
<accession>A0A1X1C2U9</accession>
<gene>
    <name evidence="1" type="ORF">HA41_00735</name>
</gene>
<comment type="caution">
    <text evidence="1">The sequence shown here is derived from an EMBL/GenBank/DDBJ whole genome shotgun (WGS) entry which is preliminary data.</text>
</comment>
<dbReference type="AlphaFoldDB" id="A0A1X1C2U9"/>
<dbReference type="RefSeq" id="WP_094119144.1">
    <property type="nucleotide sequence ID" value="NZ_MLFN01000001.1"/>
</dbReference>
<protein>
    <submittedName>
        <fullName evidence="1">Uncharacterized protein</fullName>
    </submittedName>
</protein>
<name>A0A1X1C2U9_9GAMM</name>
<reference evidence="1 2" key="1">
    <citation type="journal article" date="2017" name="Antonie Van Leeuwenhoek">
        <title>Phylogenomic resolution of the bacterial genus Pantoea and its relationship with Erwinia and Tatumella.</title>
        <authorList>
            <person name="Palmer M."/>
            <person name="Steenkamp E.T."/>
            <person name="Coetzee M.P."/>
            <person name="Chan W.Y."/>
            <person name="van Zyl E."/>
            <person name="De Maayer P."/>
            <person name="Coutinho T.A."/>
            <person name="Blom J."/>
            <person name="Smits T.H."/>
            <person name="Duffy B."/>
            <person name="Venter S.N."/>
        </authorList>
    </citation>
    <scope>NUCLEOTIDE SEQUENCE [LARGE SCALE GENOMIC DNA]</scope>
    <source>
        <strain evidence="1 2">LMG 24534</strain>
    </source>
</reference>
<proteinExistence type="predicted"/>
<organism evidence="1 2">
    <name type="scientific">Pantoea conspicua</name>
    <dbReference type="NCBI Taxonomy" id="472705"/>
    <lineage>
        <taxon>Bacteria</taxon>
        <taxon>Pseudomonadati</taxon>
        <taxon>Pseudomonadota</taxon>
        <taxon>Gammaproteobacteria</taxon>
        <taxon>Enterobacterales</taxon>
        <taxon>Erwiniaceae</taxon>
        <taxon>Pantoea</taxon>
    </lineage>
</organism>
<dbReference type="Proteomes" id="UP000193933">
    <property type="component" value="Unassembled WGS sequence"/>
</dbReference>
<evidence type="ECO:0000313" key="1">
    <source>
        <dbReference type="EMBL" id="ORM55990.1"/>
    </source>
</evidence>